<comment type="catalytic activity">
    <reaction evidence="1">
        <text>ATP + protein L-histidine = ADP + protein N-phospho-L-histidine.</text>
        <dbReference type="EC" id="2.7.13.3"/>
    </reaction>
</comment>
<feature type="transmembrane region" description="Helical" evidence="9">
    <location>
        <begin position="141"/>
        <end position="162"/>
    </location>
</feature>
<organism evidence="11 12">
    <name type="scientific">Streptomyces cacaoi</name>
    <dbReference type="NCBI Taxonomy" id="1898"/>
    <lineage>
        <taxon>Bacteria</taxon>
        <taxon>Bacillati</taxon>
        <taxon>Actinomycetota</taxon>
        <taxon>Actinomycetes</taxon>
        <taxon>Kitasatosporales</taxon>
        <taxon>Streptomycetaceae</taxon>
        <taxon>Streptomyces</taxon>
    </lineage>
</organism>
<feature type="transmembrane region" description="Helical" evidence="9">
    <location>
        <begin position="111"/>
        <end position="129"/>
    </location>
</feature>
<dbReference type="EC" id="2.7.13.3" evidence="2"/>
<evidence type="ECO:0000256" key="6">
    <source>
        <dbReference type="ARBA" id="ARBA00022777"/>
    </source>
</evidence>
<dbReference type="GO" id="GO:0000155">
    <property type="term" value="F:phosphorelay sensor kinase activity"/>
    <property type="evidence" value="ECO:0007669"/>
    <property type="project" value="InterPro"/>
</dbReference>
<proteinExistence type="predicted"/>
<evidence type="ECO:0000259" key="10">
    <source>
        <dbReference type="SMART" id="SM00387"/>
    </source>
</evidence>
<keyword evidence="8" id="KW-0902">Two-component regulatory system</keyword>
<feature type="transmembrane region" description="Helical" evidence="9">
    <location>
        <begin position="86"/>
        <end position="104"/>
    </location>
</feature>
<keyword evidence="9" id="KW-0472">Membrane</keyword>
<evidence type="ECO:0000256" key="8">
    <source>
        <dbReference type="ARBA" id="ARBA00023012"/>
    </source>
</evidence>
<keyword evidence="9" id="KW-1133">Transmembrane helix</keyword>
<dbReference type="Pfam" id="PF07730">
    <property type="entry name" value="HisKA_3"/>
    <property type="match status" value="1"/>
</dbReference>
<keyword evidence="12" id="KW-1185">Reference proteome</keyword>
<dbReference type="Gene3D" id="1.20.5.1930">
    <property type="match status" value="1"/>
</dbReference>
<keyword evidence="5" id="KW-0547">Nucleotide-binding</keyword>
<evidence type="ECO:0000256" key="5">
    <source>
        <dbReference type="ARBA" id="ARBA00022741"/>
    </source>
</evidence>
<keyword evidence="4" id="KW-0808">Transferase</keyword>
<gene>
    <name evidence="11" type="ORF">SCA03_56580</name>
</gene>
<feature type="domain" description="Histidine kinase/HSP90-like ATPase" evidence="10">
    <location>
        <begin position="291"/>
        <end position="406"/>
    </location>
</feature>
<evidence type="ECO:0000256" key="4">
    <source>
        <dbReference type="ARBA" id="ARBA00022679"/>
    </source>
</evidence>
<name>A0A4Y3R8S3_STRCI</name>
<dbReference type="InterPro" id="IPR003594">
    <property type="entry name" value="HATPase_dom"/>
</dbReference>
<dbReference type="CDD" id="cd16917">
    <property type="entry name" value="HATPase_UhpB-NarQ-NarX-like"/>
    <property type="match status" value="1"/>
</dbReference>
<dbReference type="GO" id="GO:0005524">
    <property type="term" value="F:ATP binding"/>
    <property type="evidence" value="ECO:0007669"/>
    <property type="project" value="UniProtKB-KW"/>
</dbReference>
<dbReference type="AlphaFoldDB" id="A0A4Y3R8S3"/>
<dbReference type="Pfam" id="PF02518">
    <property type="entry name" value="HATPase_c"/>
    <property type="match status" value="1"/>
</dbReference>
<keyword evidence="3" id="KW-0597">Phosphoprotein</keyword>
<accession>A0A4Y3R8S3</accession>
<sequence length="419" mass="43790">MSGHRPRRQQLLFLLSAVVPLTLLVLEAVDAGSWQLFGCWLVSGGVPLAALYAPRDRFTAVAATAVPVSFLVTLVGTRLAHRPEHTFGFVEAVALLLLVARALWQQPLPRAAALAAGATLAAGSLFLRLEPSQYSVTGGITAAAALFAGALMVVLGLCLRLLDTLRAREHEAGLQAQRLEYARELHDFVAHHVTAIVAQTKAVRFTTAAGMAPGPEELDRSLAGIERAGSQAMESMRGMVTVLRDTGRTAPADRGLDGLRALTADFSAAGPPATLALDPRLADADGTVPAEVTAVAHHVVREALTNIRKHARETTCVTVDVRKADDGPWPLLRVSVTDDGAGAGPDADVPERDVRAADAAARRAGKESGFGLTGLAERVEALGGRLTAGRRAGAGWTVGAELPLTAAPHGDAPRAGLRP</sequence>
<evidence type="ECO:0000256" key="1">
    <source>
        <dbReference type="ARBA" id="ARBA00000085"/>
    </source>
</evidence>
<feature type="transmembrane region" description="Helical" evidence="9">
    <location>
        <begin position="60"/>
        <end position="80"/>
    </location>
</feature>
<dbReference type="InterPro" id="IPR050482">
    <property type="entry name" value="Sensor_HK_TwoCompSys"/>
</dbReference>
<keyword evidence="7" id="KW-0067">ATP-binding</keyword>
<dbReference type="EMBL" id="BJMM01000043">
    <property type="protein sequence ID" value="GEB53107.1"/>
    <property type="molecule type" value="Genomic_DNA"/>
</dbReference>
<evidence type="ECO:0000256" key="3">
    <source>
        <dbReference type="ARBA" id="ARBA00022553"/>
    </source>
</evidence>
<dbReference type="InterPro" id="IPR011712">
    <property type="entry name" value="Sig_transdc_His_kin_sub3_dim/P"/>
</dbReference>
<dbReference type="PANTHER" id="PTHR24421:SF10">
    <property type="entry name" value="NITRATE_NITRITE SENSOR PROTEIN NARQ"/>
    <property type="match status" value="1"/>
</dbReference>
<dbReference type="GO" id="GO:0046983">
    <property type="term" value="F:protein dimerization activity"/>
    <property type="evidence" value="ECO:0007669"/>
    <property type="project" value="InterPro"/>
</dbReference>
<reference evidence="11 12" key="1">
    <citation type="submission" date="2019-06" db="EMBL/GenBank/DDBJ databases">
        <title>Whole genome shotgun sequence of Streptomyces cacaoi subsp. cacaoi NBRC 12748.</title>
        <authorList>
            <person name="Hosoyama A."/>
            <person name="Uohara A."/>
            <person name="Ohji S."/>
            <person name="Ichikawa N."/>
        </authorList>
    </citation>
    <scope>NUCLEOTIDE SEQUENCE [LARGE SCALE GENOMIC DNA]</scope>
    <source>
        <strain evidence="11 12">NBRC 12748</strain>
    </source>
</reference>
<evidence type="ECO:0000256" key="2">
    <source>
        <dbReference type="ARBA" id="ARBA00012438"/>
    </source>
</evidence>
<dbReference type="SMART" id="SM00387">
    <property type="entry name" value="HATPase_c"/>
    <property type="match status" value="1"/>
</dbReference>
<comment type="caution">
    <text evidence="11">The sequence shown here is derived from an EMBL/GenBank/DDBJ whole genome shotgun (WGS) entry which is preliminary data.</text>
</comment>
<dbReference type="InterPro" id="IPR036890">
    <property type="entry name" value="HATPase_C_sf"/>
</dbReference>
<keyword evidence="9" id="KW-0812">Transmembrane</keyword>
<dbReference type="PANTHER" id="PTHR24421">
    <property type="entry name" value="NITRATE/NITRITE SENSOR PROTEIN NARX-RELATED"/>
    <property type="match status" value="1"/>
</dbReference>
<dbReference type="SUPFAM" id="SSF55874">
    <property type="entry name" value="ATPase domain of HSP90 chaperone/DNA topoisomerase II/histidine kinase"/>
    <property type="match status" value="1"/>
</dbReference>
<dbReference type="GO" id="GO:0016020">
    <property type="term" value="C:membrane"/>
    <property type="evidence" value="ECO:0007669"/>
    <property type="project" value="InterPro"/>
</dbReference>
<evidence type="ECO:0000256" key="7">
    <source>
        <dbReference type="ARBA" id="ARBA00022840"/>
    </source>
</evidence>
<keyword evidence="6" id="KW-0418">Kinase</keyword>
<evidence type="ECO:0000256" key="9">
    <source>
        <dbReference type="SAM" id="Phobius"/>
    </source>
</evidence>
<dbReference type="Proteomes" id="UP000319210">
    <property type="component" value="Unassembled WGS sequence"/>
</dbReference>
<evidence type="ECO:0000313" key="11">
    <source>
        <dbReference type="EMBL" id="GEB53107.1"/>
    </source>
</evidence>
<protein>
    <recommendedName>
        <fullName evidence="2">histidine kinase</fullName>
        <ecNumber evidence="2">2.7.13.3</ecNumber>
    </recommendedName>
</protein>
<dbReference type="Gene3D" id="3.30.565.10">
    <property type="entry name" value="Histidine kinase-like ATPase, C-terminal domain"/>
    <property type="match status" value="1"/>
</dbReference>
<feature type="transmembrane region" description="Helical" evidence="9">
    <location>
        <begin position="12"/>
        <end position="29"/>
    </location>
</feature>
<evidence type="ECO:0000313" key="12">
    <source>
        <dbReference type="Proteomes" id="UP000319210"/>
    </source>
</evidence>